<sequence length="53" mass="6309">KISERREQARVILNHYNGITEQIRHANMGFEKDVTDVFCSELIKKYQVDENEI</sequence>
<feature type="non-terminal residue" evidence="2">
    <location>
        <position position="1"/>
    </location>
</feature>
<organism evidence="2">
    <name type="scientific">Brassica campestris</name>
    <name type="common">Field mustard</name>
    <dbReference type="NCBI Taxonomy" id="3711"/>
    <lineage>
        <taxon>Eukaryota</taxon>
        <taxon>Viridiplantae</taxon>
        <taxon>Streptophyta</taxon>
        <taxon>Embryophyta</taxon>
        <taxon>Tracheophyta</taxon>
        <taxon>Spermatophyta</taxon>
        <taxon>Magnoliopsida</taxon>
        <taxon>eudicotyledons</taxon>
        <taxon>Gunneridae</taxon>
        <taxon>Pentapetalae</taxon>
        <taxon>rosids</taxon>
        <taxon>malvids</taxon>
        <taxon>Brassicales</taxon>
        <taxon>Brassicaceae</taxon>
        <taxon>Brassiceae</taxon>
        <taxon>Brassica</taxon>
    </lineage>
</organism>
<dbReference type="Gramene" id="A02p27520.2_BraZ1">
    <property type="protein sequence ID" value="A02p27520.2_BraZ1.CDS.1"/>
    <property type="gene ID" value="A02g27520.2_BraZ1"/>
</dbReference>
<accession>A0A3P6AYF5</accession>
<dbReference type="AlphaFoldDB" id="A0A3P6AYF5"/>
<proteinExistence type="predicted"/>
<evidence type="ECO:0000313" key="1">
    <source>
        <dbReference type="EMBL" id="CAG7893800.1"/>
    </source>
</evidence>
<protein>
    <submittedName>
        <fullName evidence="1">Uncharacterized protein</fullName>
    </submittedName>
</protein>
<reference evidence="2" key="1">
    <citation type="submission" date="2018-11" db="EMBL/GenBank/DDBJ databases">
        <authorList>
            <consortium name="Genoscope - CEA"/>
            <person name="William W."/>
        </authorList>
    </citation>
    <scope>NUCLEOTIDE SEQUENCE</scope>
</reference>
<dbReference type="EMBL" id="LS974618">
    <property type="protein sequence ID" value="CAG7893800.1"/>
    <property type="molecule type" value="Genomic_DNA"/>
</dbReference>
<gene>
    <name evidence="2" type="ORF">BRAA02T07198Z</name>
    <name evidence="1" type="ORF">BRAPAZ1V2_A02P27520.2</name>
</gene>
<dbReference type="EMBL" id="LR031573">
    <property type="protein sequence ID" value="VDC89191.1"/>
    <property type="molecule type" value="Genomic_DNA"/>
</dbReference>
<name>A0A3P6AYF5_BRACM</name>
<dbReference type="Proteomes" id="UP000694005">
    <property type="component" value="Chromosome A02"/>
</dbReference>
<evidence type="ECO:0000313" key="2">
    <source>
        <dbReference type="EMBL" id="VDC89191.1"/>
    </source>
</evidence>